<name>A0AAV4VEW0_CAEEX</name>
<dbReference type="EMBL" id="BPLR01014395">
    <property type="protein sequence ID" value="GIY68544.1"/>
    <property type="molecule type" value="Genomic_DNA"/>
</dbReference>
<dbReference type="AlphaFoldDB" id="A0AAV4VEW0"/>
<accession>A0AAV4VEW0</accession>
<gene>
    <name evidence="2" type="ORF">CEXT_286991</name>
</gene>
<sequence length="90" mass="10138">MEDSTPEMASQEVAYYSASPRAAWKGPLYPSLFRFPLCGATQQRSEFASRNPKSFGSLEREDIQMASSVSECASRVDEKPRKSRNKKKSK</sequence>
<evidence type="ECO:0000256" key="1">
    <source>
        <dbReference type="SAM" id="MobiDB-lite"/>
    </source>
</evidence>
<comment type="caution">
    <text evidence="2">The sequence shown here is derived from an EMBL/GenBank/DDBJ whole genome shotgun (WGS) entry which is preliminary data.</text>
</comment>
<dbReference type="Proteomes" id="UP001054945">
    <property type="component" value="Unassembled WGS sequence"/>
</dbReference>
<evidence type="ECO:0000313" key="3">
    <source>
        <dbReference type="Proteomes" id="UP001054945"/>
    </source>
</evidence>
<feature type="compositionally biased region" description="Basic residues" evidence="1">
    <location>
        <begin position="81"/>
        <end position="90"/>
    </location>
</feature>
<reference evidence="2 3" key="1">
    <citation type="submission" date="2021-06" db="EMBL/GenBank/DDBJ databases">
        <title>Caerostris extrusa draft genome.</title>
        <authorList>
            <person name="Kono N."/>
            <person name="Arakawa K."/>
        </authorList>
    </citation>
    <scope>NUCLEOTIDE SEQUENCE [LARGE SCALE GENOMIC DNA]</scope>
</reference>
<evidence type="ECO:0000313" key="2">
    <source>
        <dbReference type="EMBL" id="GIY68544.1"/>
    </source>
</evidence>
<feature type="region of interest" description="Disordered" evidence="1">
    <location>
        <begin position="66"/>
        <end position="90"/>
    </location>
</feature>
<proteinExistence type="predicted"/>
<keyword evidence="3" id="KW-1185">Reference proteome</keyword>
<protein>
    <submittedName>
        <fullName evidence="2">Uncharacterized protein</fullName>
    </submittedName>
</protein>
<organism evidence="2 3">
    <name type="scientific">Caerostris extrusa</name>
    <name type="common">Bark spider</name>
    <name type="synonym">Caerostris bankana</name>
    <dbReference type="NCBI Taxonomy" id="172846"/>
    <lineage>
        <taxon>Eukaryota</taxon>
        <taxon>Metazoa</taxon>
        <taxon>Ecdysozoa</taxon>
        <taxon>Arthropoda</taxon>
        <taxon>Chelicerata</taxon>
        <taxon>Arachnida</taxon>
        <taxon>Araneae</taxon>
        <taxon>Araneomorphae</taxon>
        <taxon>Entelegynae</taxon>
        <taxon>Araneoidea</taxon>
        <taxon>Araneidae</taxon>
        <taxon>Caerostris</taxon>
    </lineage>
</organism>